<evidence type="ECO:0000313" key="2">
    <source>
        <dbReference type="Proteomes" id="UP000215914"/>
    </source>
</evidence>
<protein>
    <submittedName>
        <fullName evidence="1">Uncharacterized protein</fullName>
    </submittedName>
</protein>
<accession>A0A251VL55</accession>
<dbReference type="AlphaFoldDB" id="A0A251VL55"/>
<gene>
    <name evidence="1" type="ORF">HannXRQ_Chr01g0004821</name>
</gene>
<proteinExistence type="predicted"/>
<sequence length="55" mass="5471">MADCYVRPGAAPMLGASPVATGGALGQVRLPGSMLSFAGRGGGEWHPAGTKKRSS</sequence>
<dbReference type="EMBL" id="CM007890">
    <property type="protein sequence ID" value="OTG36184.1"/>
    <property type="molecule type" value="Genomic_DNA"/>
</dbReference>
<dbReference type="STRING" id="4232.A0A251VL55"/>
<organism evidence="1 2">
    <name type="scientific">Helianthus annuus</name>
    <name type="common">Common sunflower</name>
    <dbReference type="NCBI Taxonomy" id="4232"/>
    <lineage>
        <taxon>Eukaryota</taxon>
        <taxon>Viridiplantae</taxon>
        <taxon>Streptophyta</taxon>
        <taxon>Embryophyta</taxon>
        <taxon>Tracheophyta</taxon>
        <taxon>Spermatophyta</taxon>
        <taxon>Magnoliopsida</taxon>
        <taxon>eudicotyledons</taxon>
        <taxon>Gunneridae</taxon>
        <taxon>Pentapetalae</taxon>
        <taxon>asterids</taxon>
        <taxon>campanulids</taxon>
        <taxon>Asterales</taxon>
        <taxon>Asteraceae</taxon>
        <taxon>Asteroideae</taxon>
        <taxon>Heliantheae alliance</taxon>
        <taxon>Heliantheae</taxon>
        <taxon>Helianthus</taxon>
    </lineage>
</organism>
<name>A0A251VL55_HELAN</name>
<dbReference type="InParanoid" id="A0A251VL55"/>
<evidence type="ECO:0000313" key="1">
    <source>
        <dbReference type="EMBL" id="OTG36184.1"/>
    </source>
</evidence>
<dbReference type="Proteomes" id="UP000215914">
    <property type="component" value="Chromosome 1"/>
</dbReference>
<keyword evidence="2" id="KW-1185">Reference proteome</keyword>
<reference evidence="2" key="1">
    <citation type="journal article" date="2017" name="Nature">
        <title>The sunflower genome provides insights into oil metabolism, flowering and Asterid evolution.</title>
        <authorList>
            <person name="Badouin H."/>
            <person name="Gouzy J."/>
            <person name="Grassa C.J."/>
            <person name="Murat F."/>
            <person name="Staton S.E."/>
            <person name="Cottret L."/>
            <person name="Lelandais-Briere C."/>
            <person name="Owens G.L."/>
            <person name="Carrere S."/>
            <person name="Mayjonade B."/>
            <person name="Legrand L."/>
            <person name="Gill N."/>
            <person name="Kane N.C."/>
            <person name="Bowers J.E."/>
            <person name="Hubner S."/>
            <person name="Bellec A."/>
            <person name="Berard A."/>
            <person name="Berges H."/>
            <person name="Blanchet N."/>
            <person name="Boniface M.C."/>
            <person name="Brunel D."/>
            <person name="Catrice O."/>
            <person name="Chaidir N."/>
            <person name="Claudel C."/>
            <person name="Donnadieu C."/>
            <person name="Faraut T."/>
            <person name="Fievet G."/>
            <person name="Helmstetter N."/>
            <person name="King M."/>
            <person name="Knapp S.J."/>
            <person name="Lai Z."/>
            <person name="Le Paslier M.C."/>
            <person name="Lippi Y."/>
            <person name="Lorenzon L."/>
            <person name="Mandel J.R."/>
            <person name="Marage G."/>
            <person name="Marchand G."/>
            <person name="Marquand E."/>
            <person name="Bret-Mestries E."/>
            <person name="Morien E."/>
            <person name="Nambeesan S."/>
            <person name="Nguyen T."/>
            <person name="Pegot-Espagnet P."/>
            <person name="Pouilly N."/>
            <person name="Raftis F."/>
            <person name="Sallet E."/>
            <person name="Schiex T."/>
            <person name="Thomas J."/>
            <person name="Vandecasteele C."/>
            <person name="Vares D."/>
            <person name="Vear F."/>
            <person name="Vautrin S."/>
            <person name="Crespi M."/>
            <person name="Mangin B."/>
            <person name="Burke J.M."/>
            <person name="Salse J."/>
            <person name="Munos S."/>
            <person name="Vincourt P."/>
            <person name="Rieseberg L.H."/>
            <person name="Langlade N.B."/>
        </authorList>
    </citation>
    <scope>NUCLEOTIDE SEQUENCE [LARGE SCALE GENOMIC DNA]</scope>
    <source>
        <strain evidence="2">cv. SF193</strain>
    </source>
</reference>